<dbReference type="Proteomes" id="UP000070412">
    <property type="component" value="Unassembled WGS sequence"/>
</dbReference>
<dbReference type="AlphaFoldDB" id="A0A834RJ32"/>
<proteinExistence type="predicted"/>
<dbReference type="SUPFAM" id="SSF57501">
    <property type="entry name" value="Cystine-knot cytokines"/>
    <property type="match status" value="1"/>
</dbReference>
<sequence length="250" mass="28787">MFDNQPNHSNFKILKFSISSTPNVSLNLIDLIAFLPMLMMMMISFRLISSAKLSSKYNENRMLMQDRALVHINLMNSIGQCREPRPIIVYPTELSGKFYQPRGTIVYRCNDQTGCCLNVGEYCRPKAIDRIERIFFVNYRNIGRQLSSSTGLRVSPLIKYNHTSTESITFLNHTACSCIKLDPNTIEHDEIQSVLSRPLINHSNQESINQFSSFFSHIIIFLSILMLSFILFIVFRFVIVCSTNHRTLSL</sequence>
<reference evidence="3" key="2">
    <citation type="submission" date="2020-01" db="EMBL/GenBank/DDBJ databases">
        <authorList>
            <person name="Korhonen P.K.K."/>
            <person name="Guangxu M.G."/>
            <person name="Wang T.W."/>
            <person name="Stroehlein A.J.S."/>
            <person name="Young N.D."/>
            <person name="Ang C.-S.A."/>
            <person name="Fernando D.W.F."/>
            <person name="Lu H.L."/>
            <person name="Taylor S.T."/>
            <person name="Ehtesham M.E.M."/>
            <person name="Najaraj S.H.N."/>
            <person name="Harsha G.H.G."/>
            <person name="Madugundu A.M."/>
            <person name="Renuse S.R."/>
            <person name="Holt D.H."/>
            <person name="Pandey A.P."/>
            <person name="Papenfuss A.P."/>
            <person name="Gasser R.B.G."/>
            <person name="Fischer K.F."/>
        </authorList>
    </citation>
    <scope>NUCLEOTIDE SEQUENCE</scope>
    <source>
        <strain evidence="3">SSS_KF_BRIS2020</strain>
    </source>
</reference>
<evidence type="ECO:0000313" key="4">
    <source>
        <dbReference type="EnsemblMetazoa" id="KAF7494663.1"/>
    </source>
</evidence>
<dbReference type="PROSITE" id="PS50278">
    <property type="entry name" value="PDGF_2"/>
    <property type="match status" value="1"/>
</dbReference>
<feature type="transmembrane region" description="Helical" evidence="1">
    <location>
        <begin position="214"/>
        <end position="239"/>
    </location>
</feature>
<reference evidence="4" key="3">
    <citation type="submission" date="2022-06" db="UniProtKB">
        <authorList>
            <consortium name="EnsemblMetazoa"/>
        </authorList>
    </citation>
    <scope>IDENTIFICATION</scope>
</reference>
<keyword evidence="1" id="KW-1133">Transmembrane helix</keyword>
<dbReference type="InterPro" id="IPR029034">
    <property type="entry name" value="Cystine-knot_cytokine"/>
</dbReference>
<dbReference type="Gene3D" id="2.10.90.10">
    <property type="entry name" value="Cystine-knot cytokines"/>
    <property type="match status" value="1"/>
</dbReference>
<dbReference type="PANTHER" id="PTHR21719">
    <property type="entry name" value="FI06402P-RELATED"/>
    <property type="match status" value="1"/>
</dbReference>
<keyword evidence="1" id="KW-0812">Transmembrane</keyword>
<gene>
    <name evidence="3" type="ORF">SSS_6261</name>
</gene>
<dbReference type="EnsemblMetazoa" id="SSS_6261s_mrna">
    <property type="protein sequence ID" value="KAF7494663.1"/>
    <property type="gene ID" value="SSS_6261"/>
</dbReference>
<dbReference type="PANTHER" id="PTHR21719:SF1">
    <property type="entry name" value="FI06402P-RELATED"/>
    <property type="match status" value="1"/>
</dbReference>
<evidence type="ECO:0000313" key="3">
    <source>
        <dbReference type="EMBL" id="KAF7494663.1"/>
    </source>
</evidence>
<dbReference type="GO" id="GO:0016020">
    <property type="term" value="C:membrane"/>
    <property type="evidence" value="ECO:0007669"/>
    <property type="project" value="InterPro"/>
</dbReference>
<evidence type="ECO:0000256" key="1">
    <source>
        <dbReference type="SAM" id="Phobius"/>
    </source>
</evidence>
<dbReference type="EMBL" id="WVUK01000052">
    <property type="protein sequence ID" value="KAF7494663.1"/>
    <property type="molecule type" value="Genomic_DNA"/>
</dbReference>
<accession>A0A834RJ32</accession>
<protein>
    <recommendedName>
        <fullName evidence="2">Platelet-derived growth factor (PDGF) family profile domain-containing protein</fullName>
    </recommendedName>
</protein>
<keyword evidence="1" id="KW-0472">Membrane</keyword>
<dbReference type="GO" id="GO:0008083">
    <property type="term" value="F:growth factor activity"/>
    <property type="evidence" value="ECO:0007669"/>
    <property type="project" value="InterPro"/>
</dbReference>
<feature type="transmembrane region" description="Helical" evidence="1">
    <location>
        <begin position="24"/>
        <end position="48"/>
    </location>
</feature>
<dbReference type="GO" id="GO:0035099">
    <property type="term" value="P:hemocyte migration"/>
    <property type="evidence" value="ECO:0007669"/>
    <property type="project" value="TreeGrafter"/>
</dbReference>
<feature type="domain" description="Platelet-derived growth factor (PDGF) family profile" evidence="2">
    <location>
        <begin position="90"/>
        <end position="178"/>
    </location>
</feature>
<evidence type="ECO:0000259" key="2">
    <source>
        <dbReference type="PROSITE" id="PS50278"/>
    </source>
</evidence>
<organism evidence="3">
    <name type="scientific">Sarcoptes scabiei</name>
    <name type="common">Itch mite</name>
    <name type="synonym">Acarus scabiei</name>
    <dbReference type="NCBI Taxonomy" id="52283"/>
    <lineage>
        <taxon>Eukaryota</taxon>
        <taxon>Metazoa</taxon>
        <taxon>Ecdysozoa</taxon>
        <taxon>Arthropoda</taxon>
        <taxon>Chelicerata</taxon>
        <taxon>Arachnida</taxon>
        <taxon>Acari</taxon>
        <taxon>Acariformes</taxon>
        <taxon>Sarcoptiformes</taxon>
        <taxon>Astigmata</taxon>
        <taxon>Psoroptidia</taxon>
        <taxon>Sarcoptoidea</taxon>
        <taxon>Sarcoptidae</taxon>
        <taxon>Sarcoptinae</taxon>
        <taxon>Sarcoptes</taxon>
    </lineage>
</organism>
<reference evidence="5" key="1">
    <citation type="journal article" date="2020" name="PLoS Negl. Trop. Dis.">
        <title>High-quality nuclear genome for Sarcoptes scabiei-A critical resource for a neglected parasite.</title>
        <authorList>
            <person name="Korhonen P.K."/>
            <person name="Gasser R.B."/>
            <person name="Ma G."/>
            <person name="Wang T."/>
            <person name="Stroehlein A.J."/>
            <person name="Young N.D."/>
            <person name="Ang C.S."/>
            <person name="Fernando D.D."/>
            <person name="Lu H.C."/>
            <person name="Taylor S."/>
            <person name="Reynolds S.L."/>
            <person name="Mofiz E."/>
            <person name="Najaraj S.H."/>
            <person name="Gowda H."/>
            <person name="Madugundu A."/>
            <person name="Renuse S."/>
            <person name="Holt D."/>
            <person name="Pandey A."/>
            <person name="Papenfuss A.T."/>
            <person name="Fischer K."/>
        </authorList>
    </citation>
    <scope>NUCLEOTIDE SEQUENCE [LARGE SCALE GENOMIC DNA]</scope>
</reference>
<keyword evidence="5" id="KW-1185">Reference proteome</keyword>
<dbReference type="InterPro" id="IPR000072">
    <property type="entry name" value="PDGF/VEGF_dom"/>
</dbReference>
<evidence type="ECO:0000313" key="5">
    <source>
        <dbReference type="Proteomes" id="UP000070412"/>
    </source>
</evidence>
<name>A0A834RJ32_SARSC</name>
<dbReference type="OrthoDB" id="6370328at2759"/>